<sequence length="114" mass="13578">MRLMIMITTMMMMMMMMMTIGKLWCYLFEQQTVDSLCQQSKNNIFLKRTLKIPTVSYATDDSLLRNTTDARDDKKDKQISRNLVTFYVSNRWLENVKTGTVMKTVRIKRSNRCR</sequence>
<feature type="chain" id="PRO_5005582592" description="Secreted protein" evidence="1">
    <location>
        <begin position="26"/>
        <end position="114"/>
    </location>
</feature>
<keyword evidence="1" id="KW-0732">Signal</keyword>
<evidence type="ECO:0000256" key="1">
    <source>
        <dbReference type="SAM" id="SignalP"/>
    </source>
</evidence>
<organism evidence="2">
    <name type="scientific">Octopus bimaculoides</name>
    <name type="common">California two-spotted octopus</name>
    <dbReference type="NCBI Taxonomy" id="37653"/>
    <lineage>
        <taxon>Eukaryota</taxon>
        <taxon>Metazoa</taxon>
        <taxon>Spiralia</taxon>
        <taxon>Lophotrochozoa</taxon>
        <taxon>Mollusca</taxon>
        <taxon>Cephalopoda</taxon>
        <taxon>Coleoidea</taxon>
        <taxon>Octopodiformes</taxon>
        <taxon>Octopoda</taxon>
        <taxon>Incirrata</taxon>
        <taxon>Octopodidae</taxon>
        <taxon>Octopus</taxon>
    </lineage>
</organism>
<dbReference type="AlphaFoldDB" id="A0A0L8FN21"/>
<reference evidence="2" key="1">
    <citation type="submission" date="2015-07" db="EMBL/GenBank/DDBJ databases">
        <title>MeaNS - Measles Nucleotide Surveillance Program.</title>
        <authorList>
            <person name="Tran T."/>
            <person name="Druce J."/>
        </authorList>
    </citation>
    <scope>NUCLEOTIDE SEQUENCE</scope>
    <source>
        <strain evidence="2">UCB-OBI-ISO-001</strain>
        <tissue evidence="2">Gonad</tissue>
    </source>
</reference>
<protein>
    <recommendedName>
        <fullName evidence="3">Secreted protein</fullName>
    </recommendedName>
</protein>
<evidence type="ECO:0000313" key="2">
    <source>
        <dbReference type="EMBL" id="KOF66043.1"/>
    </source>
</evidence>
<proteinExistence type="predicted"/>
<dbReference type="EMBL" id="KQ428612">
    <property type="protein sequence ID" value="KOF66043.1"/>
    <property type="molecule type" value="Genomic_DNA"/>
</dbReference>
<gene>
    <name evidence="2" type="ORF">OCBIM_22013694mg</name>
</gene>
<name>A0A0L8FN21_OCTBM</name>
<evidence type="ECO:0008006" key="3">
    <source>
        <dbReference type="Google" id="ProtNLM"/>
    </source>
</evidence>
<feature type="signal peptide" evidence="1">
    <location>
        <begin position="1"/>
        <end position="25"/>
    </location>
</feature>
<accession>A0A0L8FN21</accession>